<evidence type="ECO:0000256" key="2">
    <source>
        <dbReference type="ARBA" id="ARBA00005684"/>
    </source>
</evidence>
<keyword evidence="4 9" id="KW-0328">Glycosyltransferase</keyword>
<reference evidence="9 10" key="1">
    <citation type="journal article" date="2016" name="Sci. Rep.">
        <title>Metabolic traits of an uncultured archaeal lineage -MSBL1- from brine pools of the Red Sea.</title>
        <authorList>
            <person name="Mwirichia R."/>
            <person name="Alam I."/>
            <person name="Rashid M."/>
            <person name="Vinu M."/>
            <person name="Ba-Alawi W."/>
            <person name="Anthony Kamau A."/>
            <person name="Kamanda Ngugi D."/>
            <person name="Goker M."/>
            <person name="Klenk H.P."/>
            <person name="Bajic V."/>
            <person name="Stingl U."/>
        </authorList>
    </citation>
    <scope>NUCLEOTIDE SEQUENCE [LARGE SCALE GENOMIC DNA]</scope>
    <source>
        <strain evidence="9">SCGC-AAA382A03</strain>
    </source>
</reference>
<dbReference type="Pfam" id="PF02446">
    <property type="entry name" value="Glyco_hydro_77"/>
    <property type="match status" value="1"/>
</dbReference>
<evidence type="ECO:0000313" key="9">
    <source>
        <dbReference type="EMBL" id="KXB04333.1"/>
    </source>
</evidence>
<evidence type="ECO:0000256" key="1">
    <source>
        <dbReference type="ARBA" id="ARBA00000439"/>
    </source>
</evidence>
<dbReference type="Proteomes" id="UP000070549">
    <property type="component" value="Unassembled WGS sequence"/>
</dbReference>
<evidence type="ECO:0000256" key="6">
    <source>
        <dbReference type="ARBA" id="ARBA00023277"/>
    </source>
</evidence>
<comment type="similarity">
    <text evidence="2">Belongs to the disproportionating enzyme family.</text>
</comment>
<keyword evidence="5 9" id="KW-0808">Transferase</keyword>
<comment type="catalytic activity">
    <reaction evidence="1">
        <text>Transfers a segment of a (1-&gt;4)-alpha-D-glucan to a new position in an acceptor, which may be glucose or a (1-&gt;4)-alpha-D-glucan.</text>
        <dbReference type="EC" id="2.4.1.25"/>
    </reaction>
</comment>
<keyword evidence="6" id="KW-0119">Carbohydrate metabolism</keyword>
<dbReference type="EMBL" id="LHYC01000073">
    <property type="protein sequence ID" value="KXB04333.1"/>
    <property type="molecule type" value="Genomic_DNA"/>
</dbReference>
<dbReference type="GO" id="GO:0005975">
    <property type="term" value="P:carbohydrate metabolic process"/>
    <property type="evidence" value="ECO:0007669"/>
    <property type="project" value="InterPro"/>
</dbReference>
<comment type="caution">
    <text evidence="9">The sequence shown here is derived from an EMBL/GenBank/DDBJ whole genome shotgun (WGS) entry which is preliminary data.</text>
</comment>
<dbReference type="EC" id="2.4.1.25" evidence="3"/>
<dbReference type="PANTHER" id="PTHR32438:SF5">
    <property type="entry name" value="4-ALPHA-GLUCANOTRANSFERASE DPE1, CHLOROPLASTIC_AMYLOPLASTIC"/>
    <property type="match status" value="1"/>
</dbReference>
<dbReference type="SUPFAM" id="SSF51445">
    <property type="entry name" value="(Trans)glycosidases"/>
    <property type="match status" value="1"/>
</dbReference>
<dbReference type="Gene3D" id="3.20.20.80">
    <property type="entry name" value="Glycosidases"/>
    <property type="match status" value="1"/>
</dbReference>
<evidence type="ECO:0000256" key="4">
    <source>
        <dbReference type="ARBA" id="ARBA00022676"/>
    </source>
</evidence>
<evidence type="ECO:0000256" key="5">
    <source>
        <dbReference type="ARBA" id="ARBA00022679"/>
    </source>
</evidence>
<evidence type="ECO:0000256" key="8">
    <source>
        <dbReference type="ARBA" id="ARBA00031501"/>
    </source>
</evidence>
<accession>A0A133VD11</accession>
<protein>
    <recommendedName>
        <fullName evidence="3">4-alpha-glucanotransferase</fullName>
        <ecNumber evidence="3">2.4.1.25</ecNumber>
    </recommendedName>
    <alternativeName>
        <fullName evidence="7">Amylomaltase</fullName>
    </alternativeName>
    <alternativeName>
        <fullName evidence="8">Disproportionating enzyme</fullName>
    </alternativeName>
</protein>
<dbReference type="NCBIfam" id="NF011080">
    <property type="entry name" value="PRK14508.1-3"/>
    <property type="match status" value="1"/>
</dbReference>
<sequence length="499" mass="58627">MNRGSGILLHITSLPSPYGIGDLGPYSYEFADYLSETGQSFWQILPLNPTPPRGNPYHGLSAFAGNPLLISPETLIEKDLLRKRDIEPVPDFSEKRVEFEKVSTYKEKIFDKAYNRFKNTNNSSFEKFCKENKDWLDDYALFSALKDYYGENTWKDWPDKVKNREEQKLENLRKNLSDGIKREKFLQYTFFNQWFSLKNYCNKKGIRIFGDLPMYPNYDSVEVWCNPRFFKLDDEKKPKVVSGVPPDAFSETGQLWGHPIYDWEELKKTNYDWWLSRIKHKLNLYDLLRIDHFRGYVAYWEVPSEEKTAINGEWVDGPKEDLFSILLDKFPDFPFIAEDLGEITPDVIEFKNRLKIPGMRVLLFGFGENPGKNPHLPHNYVENSLACTGTHDTNTIKGWFENEASSEEKERITQYFGRKIKSSKIHQEFIRLVMMSISKIVSIPMQDLLGLGESARMNNPGENENNWEWRITPEQFDSDWSKILKNMTRIYGRYKESNQ</sequence>
<keyword evidence="10" id="KW-1185">Reference proteome</keyword>
<dbReference type="InterPro" id="IPR017853">
    <property type="entry name" value="GH"/>
</dbReference>
<dbReference type="PATRIC" id="fig|1698278.3.peg.494"/>
<dbReference type="NCBIfam" id="TIGR00217">
    <property type="entry name" value="malQ"/>
    <property type="match status" value="1"/>
</dbReference>
<name>A0A133VD11_9EURY</name>
<dbReference type="PANTHER" id="PTHR32438">
    <property type="entry name" value="4-ALPHA-GLUCANOTRANSFERASE DPE1, CHLOROPLASTIC/AMYLOPLASTIC"/>
    <property type="match status" value="1"/>
</dbReference>
<proteinExistence type="inferred from homology"/>
<evidence type="ECO:0000256" key="3">
    <source>
        <dbReference type="ARBA" id="ARBA00012560"/>
    </source>
</evidence>
<gene>
    <name evidence="9" type="ORF">AKJ49_02210</name>
</gene>
<evidence type="ECO:0000313" key="10">
    <source>
        <dbReference type="Proteomes" id="UP000070549"/>
    </source>
</evidence>
<dbReference type="InterPro" id="IPR003385">
    <property type="entry name" value="Glyco_hydro_77"/>
</dbReference>
<evidence type="ECO:0000256" key="7">
    <source>
        <dbReference type="ARBA" id="ARBA00031423"/>
    </source>
</evidence>
<organism evidence="9 10">
    <name type="scientific">candidate division MSBL1 archaeon SCGC-AAA382A03</name>
    <dbReference type="NCBI Taxonomy" id="1698278"/>
    <lineage>
        <taxon>Archaea</taxon>
        <taxon>Methanobacteriati</taxon>
        <taxon>Methanobacteriota</taxon>
        <taxon>candidate division MSBL1</taxon>
    </lineage>
</organism>
<dbReference type="AlphaFoldDB" id="A0A133VD11"/>
<dbReference type="GO" id="GO:0004134">
    <property type="term" value="F:4-alpha-glucanotransferase activity"/>
    <property type="evidence" value="ECO:0007669"/>
    <property type="project" value="UniProtKB-EC"/>
</dbReference>